<dbReference type="Gene3D" id="3.30.465.10">
    <property type="match status" value="1"/>
</dbReference>
<dbReference type="RefSeq" id="WP_344795018.1">
    <property type="nucleotide sequence ID" value="NZ_BAABAU010000001.1"/>
</dbReference>
<dbReference type="SUPFAM" id="SSF55103">
    <property type="entry name" value="FAD-linked oxidases, C-terminal domain"/>
    <property type="match status" value="1"/>
</dbReference>
<dbReference type="Pfam" id="PF02913">
    <property type="entry name" value="FAD-oxidase_C"/>
    <property type="match status" value="1"/>
</dbReference>
<feature type="domain" description="FAD-binding PCMH-type" evidence="4">
    <location>
        <begin position="51"/>
        <end position="231"/>
    </location>
</feature>
<evidence type="ECO:0000256" key="3">
    <source>
        <dbReference type="ARBA" id="ARBA00022827"/>
    </source>
</evidence>
<dbReference type="Gene3D" id="3.40.462.40">
    <property type="entry name" value="FAD-linked oxidase, cap domain/gating helix"/>
    <property type="match status" value="1"/>
</dbReference>
<dbReference type="InterPro" id="IPR036318">
    <property type="entry name" value="FAD-bd_PCMH-like_sf"/>
</dbReference>
<evidence type="ECO:0000259" key="4">
    <source>
        <dbReference type="PROSITE" id="PS51387"/>
    </source>
</evidence>
<comment type="similarity">
    <text evidence="1">Belongs to the FAD-binding oxidoreductase/transferase type 4 family.</text>
</comment>
<reference evidence="6" key="1">
    <citation type="journal article" date="2019" name="Int. J. Syst. Evol. Microbiol.">
        <title>The Global Catalogue of Microorganisms (GCM) 10K type strain sequencing project: providing services to taxonomists for standard genome sequencing and annotation.</title>
        <authorList>
            <consortium name="The Broad Institute Genomics Platform"/>
            <consortium name="The Broad Institute Genome Sequencing Center for Infectious Disease"/>
            <person name="Wu L."/>
            <person name="Ma J."/>
        </authorList>
    </citation>
    <scope>NUCLEOTIDE SEQUENCE [LARGE SCALE GENOMIC DNA]</scope>
    <source>
        <strain evidence="6">JCM 17442</strain>
    </source>
</reference>
<keyword evidence="6" id="KW-1185">Reference proteome</keyword>
<evidence type="ECO:0000313" key="5">
    <source>
        <dbReference type="EMBL" id="GAA4266095.1"/>
    </source>
</evidence>
<organism evidence="5 6">
    <name type="scientific">Frondihabitans peucedani</name>
    <dbReference type="NCBI Taxonomy" id="598626"/>
    <lineage>
        <taxon>Bacteria</taxon>
        <taxon>Bacillati</taxon>
        <taxon>Actinomycetota</taxon>
        <taxon>Actinomycetes</taxon>
        <taxon>Micrococcales</taxon>
        <taxon>Microbacteriaceae</taxon>
        <taxon>Frondihabitans</taxon>
    </lineage>
</organism>
<evidence type="ECO:0000256" key="2">
    <source>
        <dbReference type="ARBA" id="ARBA00022630"/>
    </source>
</evidence>
<evidence type="ECO:0000313" key="6">
    <source>
        <dbReference type="Proteomes" id="UP001501594"/>
    </source>
</evidence>
<name>A0ABP8E243_9MICO</name>
<dbReference type="InterPro" id="IPR016164">
    <property type="entry name" value="FAD-linked_Oxase-like_C"/>
</dbReference>
<sequence>MLESRSPLDRSGVLAGLLALLGPSKVDTTPEALDEASVDRFKKYQSVHGIFDAPRPVAIAYAESTADVSAILRFADDELVNVVPRSGRTGTEGGLETSVADTIVLDCSRLDRIVRIDRENMQATVQAGVPLQDLEDALREQGLTTGHSPQSKPLAQYGGLVATRSIGQFSTLYGAIEDMVTGLEAVFPGGHVRRIKSVPRRAAGPDIRHVVIGNEGALCVITEVTVKVFVHQPENNEFHGALVDDMETGVAILREVVVNGFRPSVARLYSPEDAAQHFSHFSDGRCVVVFVAEGPRGIVEATSAEIRRVLAGHEHESVDPALIEAWFDDLNWGQDKIDAEKTDMLETGRLGYTTEISADWSAVVDVYDAVLRRIRDEYPHANDLTLLGGHSSHSYQTGTNLYFVYDYAIDCSPEEEIEKYHVPLNAIIVEEALRHGGSMVHHHGIGKYRTPWTAVEHGTAYPVLEALKTAFDPNGIMNRGTVFPVPGAIQPAAEAAGTTAALV</sequence>
<evidence type="ECO:0000256" key="1">
    <source>
        <dbReference type="ARBA" id="ARBA00008000"/>
    </source>
</evidence>
<dbReference type="InterPro" id="IPR006094">
    <property type="entry name" value="Oxid_FAD_bind_N"/>
</dbReference>
<keyword evidence="2" id="KW-0285">Flavoprotein</keyword>
<proteinExistence type="inferred from homology"/>
<protein>
    <submittedName>
        <fullName evidence="5">FAD-binding oxidoreductase</fullName>
    </submittedName>
</protein>
<accession>A0ABP8E243</accession>
<dbReference type="InterPro" id="IPR004113">
    <property type="entry name" value="FAD-bd_oxidored_4_C"/>
</dbReference>
<keyword evidence="3" id="KW-0274">FAD</keyword>
<dbReference type="SUPFAM" id="SSF56176">
    <property type="entry name" value="FAD-binding/transporter-associated domain-like"/>
    <property type="match status" value="1"/>
</dbReference>
<gene>
    <name evidence="5" type="ORF">GCM10022256_17070</name>
</gene>
<dbReference type="InterPro" id="IPR016166">
    <property type="entry name" value="FAD-bd_PCMH"/>
</dbReference>
<comment type="caution">
    <text evidence="5">The sequence shown here is derived from an EMBL/GenBank/DDBJ whole genome shotgun (WGS) entry which is preliminary data.</text>
</comment>
<dbReference type="InterPro" id="IPR016169">
    <property type="entry name" value="FAD-bd_PCMH_sub2"/>
</dbReference>
<dbReference type="InterPro" id="IPR025650">
    <property type="entry name" value="Alkyl-DHAP_Synthase"/>
</dbReference>
<dbReference type="PROSITE" id="PS51387">
    <property type="entry name" value="FAD_PCMH"/>
    <property type="match status" value="1"/>
</dbReference>
<dbReference type="EMBL" id="BAABAU010000001">
    <property type="protein sequence ID" value="GAA4266095.1"/>
    <property type="molecule type" value="Genomic_DNA"/>
</dbReference>
<dbReference type="PANTHER" id="PTHR46568">
    <property type="entry name" value="ALKYLDIHYDROXYACETONEPHOSPHATE SYNTHASE, PEROXISOMAL"/>
    <property type="match status" value="1"/>
</dbReference>
<dbReference type="PANTHER" id="PTHR46568:SF1">
    <property type="entry name" value="ALKYLDIHYDROXYACETONEPHOSPHATE SYNTHASE, PEROXISOMAL"/>
    <property type="match status" value="1"/>
</dbReference>
<dbReference type="Proteomes" id="UP001501594">
    <property type="component" value="Unassembled WGS sequence"/>
</dbReference>
<dbReference type="Pfam" id="PF01565">
    <property type="entry name" value="FAD_binding_4"/>
    <property type="match status" value="1"/>
</dbReference>